<dbReference type="EMBL" id="LN681225">
    <property type="protein sequence ID" value="CEK10275.1"/>
    <property type="molecule type" value="Genomic_DNA"/>
</dbReference>
<organism evidence="2 3">
    <name type="scientific">Legionella hackeliae</name>
    <dbReference type="NCBI Taxonomy" id="449"/>
    <lineage>
        <taxon>Bacteria</taxon>
        <taxon>Pseudomonadati</taxon>
        <taxon>Pseudomonadota</taxon>
        <taxon>Gammaproteobacteria</taxon>
        <taxon>Legionellales</taxon>
        <taxon>Legionellaceae</taxon>
        <taxon>Legionella</taxon>
    </lineage>
</organism>
<sequence>MTIKKSVIAVTLIFSLLALDSYAQNFICPDPDNSSLKWGVIPKPWIENPYSSNHVQGESGTRFSRANIMVAGLGRGVVCTYKNSVGLYSIWWPVRVKIPARVDYNWIETLGGFVCTQSLTDCIFSVAIEER</sequence>
<dbReference type="InterPro" id="IPR022231">
    <property type="entry name" value="DUF3757"/>
</dbReference>
<dbReference type="KEGG" id="lha:LHA_1220"/>
<accession>A0A0A8UN18</accession>
<evidence type="ECO:0000313" key="2">
    <source>
        <dbReference type="EMBL" id="CEK10275.1"/>
    </source>
</evidence>
<dbReference type="Proteomes" id="UP000032803">
    <property type="component" value="Chromosome I"/>
</dbReference>
<reference evidence="3" key="1">
    <citation type="submission" date="2014-09" db="EMBL/GenBank/DDBJ databases">
        <authorList>
            <person name="Gomez-Valero L."/>
        </authorList>
    </citation>
    <scope>NUCLEOTIDE SEQUENCE [LARGE SCALE GENOMIC DNA]</scope>
    <source>
        <strain evidence="3">ATCC35250</strain>
    </source>
</reference>
<name>A0A0A8UN18_LEGHA</name>
<feature type="signal peptide" evidence="1">
    <location>
        <begin position="1"/>
        <end position="23"/>
    </location>
</feature>
<gene>
    <name evidence="2" type="ORF">LHA_1220</name>
</gene>
<evidence type="ECO:0000313" key="3">
    <source>
        <dbReference type="Proteomes" id="UP000032803"/>
    </source>
</evidence>
<evidence type="ECO:0000256" key="1">
    <source>
        <dbReference type="SAM" id="SignalP"/>
    </source>
</evidence>
<dbReference type="HOGENOM" id="CLU_1989855_0_0_6"/>
<dbReference type="Pfam" id="PF12582">
    <property type="entry name" value="DUF3757"/>
    <property type="match status" value="1"/>
</dbReference>
<dbReference type="AlphaFoldDB" id="A0A0A8UN18"/>
<dbReference type="PATRIC" id="fig|449.7.peg.3234"/>
<feature type="chain" id="PRO_5009754206" description="DUF3757 domain-containing protein" evidence="1">
    <location>
        <begin position="24"/>
        <end position="131"/>
    </location>
</feature>
<proteinExistence type="predicted"/>
<keyword evidence="3" id="KW-1185">Reference proteome</keyword>
<keyword evidence="1" id="KW-0732">Signal</keyword>
<protein>
    <recommendedName>
        <fullName evidence="4">DUF3757 domain-containing protein</fullName>
    </recommendedName>
</protein>
<dbReference type="STRING" id="449.LHA_1220"/>
<evidence type="ECO:0008006" key="4">
    <source>
        <dbReference type="Google" id="ProtNLM"/>
    </source>
</evidence>